<dbReference type="Proteomes" id="UP000663842">
    <property type="component" value="Unassembled WGS sequence"/>
</dbReference>
<dbReference type="EMBL" id="CAJOBJ010221189">
    <property type="protein sequence ID" value="CAF5033432.1"/>
    <property type="molecule type" value="Genomic_DNA"/>
</dbReference>
<feature type="region of interest" description="Disordered" evidence="1">
    <location>
        <begin position="1"/>
        <end position="26"/>
    </location>
</feature>
<protein>
    <submittedName>
        <fullName evidence="2">Uncharacterized protein</fullName>
    </submittedName>
</protein>
<sequence length="42" mass="4678">EEPNTTKSTKTHSSANENPSELYATPHVPWETTRFVYNAGGQ</sequence>
<gene>
    <name evidence="3" type="ORF">GIL414_LOCUS59022</name>
    <name evidence="2" type="ORF">UXM345_LOCUS19098</name>
</gene>
<proteinExistence type="predicted"/>
<reference evidence="2" key="1">
    <citation type="submission" date="2021-02" db="EMBL/GenBank/DDBJ databases">
        <authorList>
            <person name="Nowell W R."/>
        </authorList>
    </citation>
    <scope>NUCLEOTIDE SEQUENCE</scope>
</reference>
<evidence type="ECO:0000313" key="3">
    <source>
        <dbReference type="EMBL" id="CAF5033432.1"/>
    </source>
</evidence>
<evidence type="ECO:0000313" key="4">
    <source>
        <dbReference type="Proteomes" id="UP000663842"/>
    </source>
</evidence>
<feature type="compositionally biased region" description="Polar residues" evidence="1">
    <location>
        <begin position="1"/>
        <end position="19"/>
    </location>
</feature>
<accession>A0A819RLA8</accession>
<dbReference type="AlphaFoldDB" id="A0A819RLA8"/>
<dbReference type="EMBL" id="CAJOBF010002667">
    <property type="protein sequence ID" value="CAF4049033.1"/>
    <property type="molecule type" value="Genomic_DNA"/>
</dbReference>
<organism evidence="2 4">
    <name type="scientific">Rotaria magnacalcarata</name>
    <dbReference type="NCBI Taxonomy" id="392030"/>
    <lineage>
        <taxon>Eukaryota</taxon>
        <taxon>Metazoa</taxon>
        <taxon>Spiralia</taxon>
        <taxon>Gnathifera</taxon>
        <taxon>Rotifera</taxon>
        <taxon>Eurotatoria</taxon>
        <taxon>Bdelloidea</taxon>
        <taxon>Philodinida</taxon>
        <taxon>Philodinidae</taxon>
        <taxon>Rotaria</taxon>
    </lineage>
</organism>
<dbReference type="Proteomes" id="UP000681720">
    <property type="component" value="Unassembled WGS sequence"/>
</dbReference>
<evidence type="ECO:0000256" key="1">
    <source>
        <dbReference type="SAM" id="MobiDB-lite"/>
    </source>
</evidence>
<evidence type="ECO:0000313" key="2">
    <source>
        <dbReference type="EMBL" id="CAF4049033.1"/>
    </source>
</evidence>
<comment type="caution">
    <text evidence="2">The sequence shown here is derived from an EMBL/GenBank/DDBJ whole genome shotgun (WGS) entry which is preliminary data.</text>
</comment>
<name>A0A819RLA8_9BILA</name>
<feature type="non-terminal residue" evidence="2">
    <location>
        <position position="1"/>
    </location>
</feature>